<feature type="binding site" description="axial binding residue" evidence="10">
    <location>
        <position position="127"/>
    </location>
    <ligand>
        <name>heme</name>
        <dbReference type="ChEBI" id="CHEBI:30413"/>
    </ligand>
    <ligandPart>
        <name>Fe</name>
        <dbReference type="ChEBI" id="CHEBI:18248"/>
    </ligandPart>
</feature>
<evidence type="ECO:0000313" key="13">
    <source>
        <dbReference type="Proteomes" id="UP000178449"/>
    </source>
</evidence>
<name>A0A1F6GBL3_9PROT</name>
<dbReference type="Pfam" id="PF03100">
    <property type="entry name" value="CcmE"/>
    <property type="match status" value="1"/>
</dbReference>
<gene>
    <name evidence="12" type="ORF">A2527_06625</name>
</gene>
<dbReference type="AlphaFoldDB" id="A0A1F6GBL3"/>
<organism evidence="12 13">
    <name type="scientific">Candidatus Lambdaproteobacteria bacterium RIFOXYD2_FULL_50_16</name>
    <dbReference type="NCBI Taxonomy" id="1817772"/>
    <lineage>
        <taxon>Bacteria</taxon>
        <taxon>Pseudomonadati</taxon>
        <taxon>Pseudomonadota</taxon>
        <taxon>Candidatus Lambdaproteobacteria</taxon>
    </lineage>
</organism>
<accession>A0A1F6GBL3</accession>
<keyword evidence="8 10" id="KW-0408">Iron</keyword>
<dbReference type="Gene3D" id="2.40.50.140">
    <property type="entry name" value="Nucleic acid-binding proteins"/>
    <property type="match status" value="1"/>
</dbReference>
<evidence type="ECO:0000256" key="9">
    <source>
        <dbReference type="ARBA" id="ARBA00023136"/>
    </source>
</evidence>
<keyword evidence="5" id="KW-0201">Cytochrome c-type biogenesis</keyword>
<keyword evidence="6" id="KW-0735">Signal-anchor</keyword>
<keyword evidence="3" id="KW-0812">Transmembrane</keyword>
<feature type="region of interest" description="Disordered" evidence="11">
    <location>
        <begin position="128"/>
        <end position="148"/>
    </location>
</feature>
<evidence type="ECO:0000256" key="2">
    <source>
        <dbReference type="ARBA" id="ARBA00022617"/>
    </source>
</evidence>
<evidence type="ECO:0000256" key="8">
    <source>
        <dbReference type="ARBA" id="ARBA00023004"/>
    </source>
</evidence>
<comment type="caution">
    <text evidence="12">The sequence shown here is derived from an EMBL/GenBank/DDBJ whole genome shotgun (WGS) entry which is preliminary data.</text>
</comment>
<comment type="subcellular location">
    <subcellularLocation>
        <location evidence="1">Membrane</location>
    </subcellularLocation>
</comment>
<dbReference type="EMBL" id="MFNE01000021">
    <property type="protein sequence ID" value="OGG95501.1"/>
    <property type="molecule type" value="Genomic_DNA"/>
</dbReference>
<evidence type="ECO:0000256" key="11">
    <source>
        <dbReference type="SAM" id="MobiDB-lite"/>
    </source>
</evidence>
<feature type="compositionally biased region" description="Basic and acidic residues" evidence="11">
    <location>
        <begin position="128"/>
        <end position="142"/>
    </location>
</feature>
<evidence type="ECO:0000313" key="12">
    <source>
        <dbReference type="EMBL" id="OGG95501.1"/>
    </source>
</evidence>
<dbReference type="PANTHER" id="PTHR34128">
    <property type="entry name" value="CYTOCHROME C-TYPE BIOGENESIS PROTEIN CCME HOMOLOG, MITOCHONDRIAL"/>
    <property type="match status" value="1"/>
</dbReference>
<reference evidence="12 13" key="1">
    <citation type="journal article" date="2016" name="Nat. Commun.">
        <title>Thousands of microbial genomes shed light on interconnected biogeochemical processes in an aquifer system.</title>
        <authorList>
            <person name="Anantharaman K."/>
            <person name="Brown C.T."/>
            <person name="Hug L.A."/>
            <person name="Sharon I."/>
            <person name="Castelle C.J."/>
            <person name="Probst A.J."/>
            <person name="Thomas B.C."/>
            <person name="Singh A."/>
            <person name="Wilkins M.J."/>
            <person name="Karaoz U."/>
            <person name="Brodie E.L."/>
            <person name="Williams K.H."/>
            <person name="Hubbard S.S."/>
            <person name="Banfield J.F."/>
        </authorList>
    </citation>
    <scope>NUCLEOTIDE SEQUENCE [LARGE SCALE GENOMIC DNA]</scope>
</reference>
<dbReference type="InterPro" id="IPR004329">
    <property type="entry name" value="CcmE"/>
</dbReference>
<proteinExistence type="predicted"/>
<evidence type="ECO:0000256" key="6">
    <source>
        <dbReference type="ARBA" id="ARBA00022968"/>
    </source>
</evidence>
<evidence type="ECO:0008006" key="14">
    <source>
        <dbReference type="Google" id="ProtNLM"/>
    </source>
</evidence>
<evidence type="ECO:0000256" key="10">
    <source>
        <dbReference type="PIRSR" id="PIRSR604329-50"/>
    </source>
</evidence>
<dbReference type="GO" id="GO:0005886">
    <property type="term" value="C:plasma membrane"/>
    <property type="evidence" value="ECO:0007669"/>
    <property type="project" value="InterPro"/>
</dbReference>
<dbReference type="PANTHER" id="PTHR34128:SF2">
    <property type="entry name" value="CYTOCHROME C-TYPE BIOGENESIS PROTEIN CCME HOMOLOG, MITOCHONDRIAL"/>
    <property type="match status" value="1"/>
</dbReference>
<dbReference type="GO" id="GO:0046872">
    <property type="term" value="F:metal ion binding"/>
    <property type="evidence" value="ECO:0007669"/>
    <property type="project" value="UniProtKB-KW"/>
</dbReference>
<evidence type="ECO:0000256" key="5">
    <source>
        <dbReference type="ARBA" id="ARBA00022748"/>
    </source>
</evidence>
<dbReference type="InterPro" id="IPR012340">
    <property type="entry name" value="NA-bd_OB-fold"/>
</dbReference>
<feature type="binding site" description="covalent" evidence="10">
    <location>
        <position position="123"/>
    </location>
    <ligand>
        <name>heme</name>
        <dbReference type="ChEBI" id="CHEBI:30413"/>
    </ligand>
</feature>
<keyword evidence="2 10" id="KW-0349">Heme</keyword>
<keyword evidence="7" id="KW-1133">Transmembrane helix</keyword>
<evidence type="ECO:0000256" key="1">
    <source>
        <dbReference type="ARBA" id="ARBA00004370"/>
    </source>
</evidence>
<dbReference type="STRING" id="1817772.A2527_06625"/>
<evidence type="ECO:0000256" key="7">
    <source>
        <dbReference type="ARBA" id="ARBA00022989"/>
    </source>
</evidence>
<evidence type="ECO:0000256" key="3">
    <source>
        <dbReference type="ARBA" id="ARBA00022692"/>
    </source>
</evidence>
<dbReference type="InterPro" id="IPR036127">
    <property type="entry name" value="CcmE-like_sf"/>
</dbReference>
<dbReference type="GO" id="GO:0020037">
    <property type="term" value="F:heme binding"/>
    <property type="evidence" value="ECO:0007669"/>
    <property type="project" value="InterPro"/>
</dbReference>
<dbReference type="Proteomes" id="UP000178449">
    <property type="component" value="Unassembled WGS sequence"/>
</dbReference>
<keyword evidence="4 10" id="KW-0479">Metal-binding</keyword>
<dbReference type="GO" id="GO:0017004">
    <property type="term" value="P:cytochrome complex assembly"/>
    <property type="evidence" value="ECO:0007669"/>
    <property type="project" value="UniProtKB-KW"/>
</dbReference>
<keyword evidence="9" id="KW-0472">Membrane</keyword>
<sequence>MSKKSIKYLIGGVLILAVALGLFASISSDNLTYYRTPGEVLASPEKFSKERIRVMGLIEKGSVTWEPAQTKLSFRISEDRQQFLTVTYIGAKPDMFKEGQGVVVEGKVEGESGFVANQLLVKHSEEYKVDPNDHSQNKEKYFRSMGAQ</sequence>
<evidence type="ECO:0000256" key="4">
    <source>
        <dbReference type="ARBA" id="ARBA00022723"/>
    </source>
</evidence>
<dbReference type="SUPFAM" id="SSF82093">
    <property type="entry name" value="Heme chaperone CcmE"/>
    <property type="match status" value="1"/>
</dbReference>
<protein>
    <recommendedName>
        <fullName evidence="14">Cytochrome c maturation protein E</fullName>
    </recommendedName>
</protein>
<dbReference type="GO" id="GO:0017003">
    <property type="term" value="P:protein-heme linkage"/>
    <property type="evidence" value="ECO:0007669"/>
    <property type="project" value="InterPro"/>
</dbReference>